<dbReference type="EMBL" id="JAEHOE010000010">
    <property type="protein sequence ID" value="KAG2498404.1"/>
    <property type="molecule type" value="Genomic_DNA"/>
</dbReference>
<dbReference type="InterPro" id="IPR022312">
    <property type="entry name" value="DNA_pol_X"/>
</dbReference>
<comment type="caution">
    <text evidence="3">The sequence shown here is derived from an EMBL/GenBank/DDBJ whole genome shotgun (WGS) entry which is preliminary data.</text>
</comment>
<proteinExistence type="predicted"/>
<sequence>MVCYKNVVVAGLKALQNAERKSDAPTRGFKVRAYQTAIAAVAKMAGNLERPDQLDGLLTKTMERKARAMMEAAPMPVTPEAGGCDDVAGIEAAMELLKQVAGIGPVAARKLAVEHGVRTLEELRARQDELKLNQKQRLGLLHHVDINQRIPRTEMDAHAQILLQAAKKAGLGAEVVGAIDMSDYLPISASSVSTTSDADTVYVEVRLGTWLETGLHQYWLTFTYQPSTRYVALRVPIENVPNERRNKSVASPSIGAGCAYVTSYMILNGQEYVEFKFDLMTKTVITIGNVLTFYADNTGTFAKLYADNDYQGASLVVYDGSANIGSAWNDKLSSLRLPGRTKMEIYADENYGGQLLSLATGTTSYGWPSMGSYGFNDRMTSFKLFAI</sequence>
<accession>A0A835YB09</accession>
<dbReference type="SUPFAM" id="SSF49695">
    <property type="entry name" value="gamma-Crystallin-like"/>
    <property type="match status" value="1"/>
</dbReference>
<dbReference type="GO" id="GO:0003887">
    <property type="term" value="F:DNA-directed DNA polymerase activity"/>
    <property type="evidence" value="ECO:0007669"/>
    <property type="project" value="InterPro"/>
</dbReference>
<evidence type="ECO:0000256" key="1">
    <source>
        <dbReference type="PIRSR" id="PIRSR622312-50"/>
    </source>
</evidence>
<gene>
    <name evidence="3" type="ORF">HYH03_003663</name>
</gene>
<dbReference type="Gene3D" id="1.10.150.20">
    <property type="entry name" value="5' to 3' exonuclease, C-terminal subdomain"/>
    <property type="match status" value="1"/>
</dbReference>
<dbReference type="GO" id="GO:0006303">
    <property type="term" value="P:double-strand break repair via nonhomologous end joining"/>
    <property type="evidence" value="ECO:0007669"/>
    <property type="project" value="TreeGrafter"/>
</dbReference>
<dbReference type="PANTHER" id="PTHR11276">
    <property type="entry name" value="DNA POLYMERASE TYPE-X FAMILY MEMBER"/>
    <property type="match status" value="1"/>
</dbReference>
<evidence type="ECO:0000259" key="2">
    <source>
        <dbReference type="Pfam" id="PF10391"/>
    </source>
</evidence>
<dbReference type="Pfam" id="PF03995">
    <property type="entry name" value="Inhibitor_I36"/>
    <property type="match status" value="1"/>
</dbReference>
<reference evidence="3" key="1">
    <citation type="journal article" date="2020" name="bioRxiv">
        <title>Comparative genomics of Chlamydomonas.</title>
        <authorList>
            <person name="Craig R.J."/>
            <person name="Hasan A.R."/>
            <person name="Ness R.W."/>
            <person name="Keightley P.D."/>
        </authorList>
    </citation>
    <scope>NUCLEOTIDE SEQUENCE</scope>
    <source>
        <strain evidence="3">CCAP 11/70</strain>
    </source>
</reference>
<dbReference type="GO" id="GO:0003677">
    <property type="term" value="F:DNA binding"/>
    <property type="evidence" value="ECO:0007669"/>
    <property type="project" value="InterPro"/>
</dbReference>
<dbReference type="InterPro" id="IPR018944">
    <property type="entry name" value="DNA_pol_lambd_fingers_domain"/>
</dbReference>
<dbReference type="SUPFAM" id="SSF81585">
    <property type="entry name" value="PsbU/PolX domain-like"/>
    <property type="match status" value="1"/>
</dbReference>
<dbReference type="Proteomes" id="UP000612055">
    <property type="component" value="Unassembled WGS sequence"/>
</dbReference>
<protein>
    <recommendedName>
        <fullName evidence="2">DNA polymerase lambda fingers domain-containing protein</fullName>
    </recommendedName>
</protein>
<dbReference type="PANTHER" id="PTHR11276:SF28">
    <property type="entry name" value="DNA POLYMERASE LAMBDA"/>
    <property type="match status" value="1"/>
</dbReference>
<feature type="active site" description="Nucleophile; Schiff-base intermediate with DNA; for 5'-dRP lyase activity" evidence="1">
    <location>
        <position position="65"/>
    </location>
</feature>
<organism evidence="3 4">
    <name type="scientific">Edaphochlamys debaryana</name>
    <dbReference type="NCBI Taxonomy" id="47281"/>
    <lineage>
        <taxon>Eukaryota</taxon>
        <taxon>Viridiplantae</taxon>
        <taxon>Chlorophyta</taxon>
        <taxon>core chlorophytes</taxon>
        <taxon>Chlorophyceae</taxon>
        <taxon>CS clade</taxon>
        <taxon>Chlamydomonadales</taxon>
        <taxon>Chlamydomonadales incertae sedis</taxon>
        <taxon>Edaphochlamys</taxon>
    </lineage>
</organism>
<dbReference type="AlphaFoldDB" id="A0A835YB09"/>
<name>A0A835YB09_9CHLO</name>
<dbReference type="Gene3D" id="2.60.20.10">
    <property type="entry name" value="Crystallins"/>
    <property type="match status" value="1"/>
</dbReference>
<dbReference type="OrthoDB" id="205514at2759"/>
<evidence type="ECO:0000313" key="4">
    <source>
        <dbReference type="Proteomes" id="UP000612055"/>
    </source>
</evidence>
<dbReference type="GO" id="GO:0005634">
    <property type="term" value="C:nucleus"/>
    <property type="evidence" value="ECO:0007669"/>
    <property type="project" value="TreeGrafter"/>
</dbReference>
<evidence type="ECO:0000313" key="3">
    <source>
        <dbReference type="EMBL" id="KAG2498404.1"/>
    </source>
</evidence>
<feature type="domain" description="DNA polymerase lambda fingers" evidence="2">
    <location>
        <begin position="96"/>
        <end position="147"/>
    </location>
</feature>
<dbReference type="InterPro" id="IPR011024">
    <property type="entry name" value="G_crystallin-like"/>
</dbReference>
<keyword evidence="4" id="KW-1185">Reference proteome</keyword>
<dbReference type="Pfam" id="PF10391">
    <property type="entry name" value="DNA_pol_lambd_f"/>
    <property type="match status" value="1"/>
</dbReference>